<name>A0AAD4SSF0_9MAGN</name>
<reference evidence="1" key="1">
    <citation type="submission" date="2022-04" db="EMBL/GenBank/DDBJ databases">
        <title>A functionally conserved STORR gene fusion in Papaver species that diverged 16.8 million years ago.</title>
        <authorList>
            <person name="Catania T."/>
        </authorList>
    </citation>
    <scope>NUCLEOTIDE SEQUENCE</scope>
    <source>
        <strain evidence="1">S-188037</strain>
    </source>
</reference>
<evidence type="ECO:0000313" key="2">
    <source>
        <dbReference type="Proteomes" id="UP001202328"/>
    </source>
</evidence>
<protein>
    <recommendedName>
        <fullName evidence="3">Transposase-associated domain-containing protein</fullName>
    </recommendedName>
</protein>
<evidence type="ECO:0008006" key="3">
    <source>
        <dbReference type="Google" id="ProtNLM"/>
    </source>
</evidence>
<gene>
    <name evidence="1" type="ORF">MKW98_021419</name>
</gene>
<organism evidence="1 2">
    <name type="scientific">Papaver atlanticum</name>
    <dbReference type="NCBI Taxonomy" id="357466"/>
    <lineage>
        <taxon>Eukaryota</taxon>
        <taxon>Viridiplantae</taxon>
        <taxon>Streptophyta</taxon>
        <taxon>Embryophyta</taxon>
        <taxon>Tracheophyta</taxon>
        <taxon>Spermatophyta</taxon>
        <taxon>Magnoliopsida</taxon>
        <taxon>Ranunculales</taxon>
        <taxon>Papaveraceae</taxon>
        <taxon>Papaveroideae</taxon>
        <taxon>Papaver</taxon>
    </lineage>
</organism>
<dbReference type="EMBL" id="JAJJMB010008983">
    <property type="protein sequence ID" value="KAI3917657.1"/>
    <property type="molecule type" value="Genomic_DNA"/>
</dbReference>
<dbReference type="AlphaFoldDB" id="A0AAD4SSF0"/>
<dbReference type="Proteomes" id="UP001202328">
    <property type="component" value="Unassembled WGS sequence"/>
</dbReference>
<proteinExistence type="predicted"/>
<sequence>MRLQKFLFVGLNTEKVASSGHMLLRFKIYPVINLVTKFMDMVNEKLENPKIFGCPCVDCKYLVMRIPASSGKVFCHLLQQGIVPTYI</sequence>
<keyword evidence="2" id="KW-1185">Reference proteome</keyword>
<evidence type="ECO:0000313" key="1">
    <source>
        <dbReference type="EMBL" id="KAI3917657.1"/>
    </source>
</evidence>
<comment type="caution">
    <text evidence="1">The sequence shown here is derived from an EMBL/GenBank/DDBJ whole genome shotgun (WGS) entry which is preliminary data.</text>
</comment>
<accession>A0AAD4SSF0</accession>